<gene>
    <name evidence="3" type="ORF">CVT24_004565</name>
</gene>
<keyword evidence="1" id="KW-0812">Transmembrane</keyword>
<dbReference type="GO" id="GO:0015038">
    <property type="term" value="F:glutathione disulfide oxidoreductase activity"/>
    <property type="evidence" value="ECO:0007669"/>
    <property type="project" value="TreeGrafter"/>
</dbReference>
<sequence length="222" mass="25081">MSGKYPHSTQSNGFFTSIRRRRMLLFMILIFGCIFYFVPFELPPNLKDSALQGLSRANVAQLMKKKDVPEIYGLLHLITGDDEQQHVLSNDLQLDPTEPIPLAVYAAGDPTLDWAEERTSIDKNYPLIIFSKTYCPYSKRAKELIQAYDTQPPPKIVEVDIRDDGNVIKHILTRLTKHSTFPNIILRGKSIGGSDDLLKLHENNALTKLLEDSGIKPQSDGK</sequence>
<dbReference type="PROSITE" id="PS51257">
    <property type="entry name" value="PROKAR_LIPOPROTEIN"/>
    <property type="match status" value="1"/>
</dbReference>
<evidence type="ECO:0000313" key="3">
    <source>
        <dbReference type="EMBL" id="PPQ63680.1"/>
    </source>
</evidence>
<organism evidence="3 4">
    <name type="scientific">Panaeolus cyanescens</name>
    <dbReference type="NCBI Taxonomy" id="181874"/>
    <lineage>
        <taxon>Eukaryota</taxon>
        <taxon>Fungi</taxon>
        <taxon>Dikarya</taxon>
        <taxon>Basidiomycota</taxon>
        <taxon>Agaricomycotina</taxon>
        <taxon>Agaricomycetes</taxon>
        <taxon>Agaricomycetidae</taxon>
        <taxon>Agaricales</taxon>
        <taxon>Agaricineae</taxon>
        <taxon>Galeropsidaceae</taxon>
        <taxon>Panaeolus</taxon>
    </lineage>
</organism>
<keyword evidence="1" id="KW-0472">Membrane</keyword>
<dbReference type="OrthoDB" id="423313at2759"/>
<dbReference type="InterPro" id="IPR014025">
    <property type="entry name" value="Glutaredoxin_subgr"/>
</dbReference>
<dbReference type="InterPro" id="IPR002109">
    <property type="entry name" value="Glutaredoxin"/>
</dbReference>
<dbReference type="GO" id="GO:0005801">
    <property type="term" value="C:cis-Golgi network"/>
    <property type="evidence" value="ECO:0007669"/>
    <property type="project" value="TreeGrafter"/>
</dbReference>
<dbReference type="PANTHER" id="PTHR45694:SF5">
    <property type="entry name" value="GLUTAREDOXIN 2"/>
    <property type="match status" value="1"/>
</dbReference>
<dbReference type="GO" id="GO:0034599">
    <property type="term" value="P:cellular response to oxidative stress"/>
    <property type="evidence" value="ECO:0007669"/>
    <property type="project" value="TreeGrafter"/>
</dbReference>
<dbReference type="GO" id="GO:0005796">
    <property type="term" value="C:Golgi lumen"/>
    <property type="evidence" value="ECO:0007669"/>
    <property type="project" value="TreeGrafter"/>
</dbReference>
<dbReference type="EMBL" id="NHTK01006114">
    <property type="protein sequence ID" value="PPQ63680.1"/>
    <property type="molecule type" value="Genomic_DNA"/>
</dbReference>
<proteinExistence type="predicted"/>
<dbReference type="InterPro" id="IPR036249">
    <property type="entry name" value="Thioredoxin-like_sf"/>
</dbReference>
<dbReference type="Pfam" id="PF00462">
    <property type="entry name" value="Glutaredoxin"/>
    <property type="match status" value="1"/>
</dbReference>
<dbReference type="STRING" id="181874.A0A409VE13"/>
<feature type="transmembrane region" description="Helical" evidence="1">
    <location>
        <begin position="23"/>
        <end position="40"/>
    </location>
</feature>
<dbReference type="Gene3D" id="3.40.30.10">
    <property type="entry name" value="Glutaredoxin"/>
    <property type="match status" value="1"/>
</dbReference>
<reference evidence="3 4" key="1">
    <citation type="journal article" date="2018" name="Evol. Lett.">
        <title>Horizontal gene cluster transfer increased hallucinogenic mushroom diversity.</title>
        <authorList>
            <person name="Reynolds H.T."/>
            <person name="Vijayakumar V."/>
            <person name="Gluck-Thaler E."/>
            <person name="Korotkin H.B."/>
            <person name="Matheny P.B."/>
            <person name="Slot J.C."/>
        </authorList>
    </citation>
    <scope>NUCLEOTIDE SEQUENCE [LARGE SCALE GENOMIC DNA]</scope>
    <source>
        <strain evidence="3 4">2629</strain>
    </source>
</reference>
<dbReference type="PROSITE" id="PS51354">
    <property type="entry name" value="GLUTAREDOXIN_2"/>
    <property type="match status" value="1"/>
</dbReference>
<keyword evidence="1" id="KW-1133">Transmembrane helix</keyword>
<keyword evidence="4" id="KW-1185">Reference proteome</keyword>
<dbReference type="InParanoid" id="A0A409VE13"/>
<dbReference type="AlphaFoldDB" id="A0A409VE13"/>
<evidence type="ECO:0000259" key="2">
    <source>
        <dbReference type="Pfam" id="PF00462"/>
    </source>
</evidence>
<name>A0A409VE13_9AGAR</name>
<protein>
    <recommendedName>
        <fullName evidence="2">Glutaredoxin domain-containing protein</fullName>
    </recommendedName>
</protein>
<comment type="caution">
    <text evidence="3">The sequence shown here is derived from an EMBL/GenBank/DDBJ whole genome shotgun (WGS) entry which is preliminary data.</text>
</comment>
<dbReference type="CDD" id="cd03419">
    <property type="entry name" value="GRX_GRXh_1_2_like"/>
    <property type="match status" value="1"/>
</dbReference>
<evidence type="ECO:0000313" key="4">
    <source>
        <dbReference type="Proteomes" id="UP000284842"/>
    </source>
</evidence>
<feature type="domain" description="Glutaredoxin" evidence="2">
    <location>
        <begin position="128"/>
        <end position="191"/>
    </location>
</feature>
<dbReference type="PRINTS" id="PR00160">
    <property type="entry name" value="GLUTAREDOXIN"/>
</dbReference>
<evidence type="ECO:0000256" key="1">
    <source>
        <dbReference type="SAM" id="Phobius"/>
    </source>
</evidence>
<accession>A0A409VE13</accession>
<dbReference type="Proteomes" id="UP000284842">
    <property type="component" value="Unassembled WGS sequence"/>
</dbReference>
<dbReference type="GO" id="GO:0000324">
    <property type="term" value="C:fungal-type vacuole"/>
    <property type="evidence" value="ECO:0007669"/>
    <property type="project" value="TreeGrafter"/>
</dbReference>
<dbReference type="SUPFAM" id="SSF52833">
    <property type="entry name" value="Thioredoxin-like"/>
    <property type="match status" value="1"/>
</dbReference>
<dbReference type="PANTHER" id="PTHR45694">
    <property type="entry name" value="GLUTAREDOXIN 2"/>
    <property type="match status" value="1"/>
</dbReference>